<dbReference type="KEGG" id="vg:11536750"/>
<dbReference type="GeneID" id="11536750"/>
<dbReference type="EMBL" id="HM144387">
    <property type="protein sequence ID" value="ADH03240.1"/>
    <property type="molecule type" value="Genomic_DNA"/>
</dbReference>
<evidence type="ECO:0000313" key="1">
    <source>
        <dbReference type="EMBL" id="ADH03240.1"/>
    </source>
</evidence>
<protein>
    <submittedName>
        <fullName evidence="1">Gp94</fullName>
    </submittedName>
</protein>
<reference evidence="1 2" key="1">
    <citation type="submission" date="2013-01" db="EMBL/GenBank/DDBJ databases">
        <title>Large myovirus of Bacillus.</title>
        <authorList>
            <person name="Klumpp J."/>
            <person name="Beyer W."/>
            <person name="Loessner M.J."/>
        </authorList>
    </citation>
    <scope>NUCLEOTIDE SEQUENCE [LARGE SCALE GENOMIC DNA]</scope>
</reference>
<evidence type="ECO:0000313" key="2">
    <source>
        <dbReference type="Proteomes" id="UP000005445"/>
    </source>
</evidence>
<proteinExistence type="predicted"/>
<dbReference type="RefSeq" id="YP_004957109.1">
    <property type="nucleotide sequence ID" value="NC_016563.1"/>
</dbReference>
<organism evidence="1 2">
    <name type="scientific">Bacillus phage W.Ph</name>
    <dbReference type="NCBI Taxonomy" id="764595"/>
    <lineage>
        <taxon>Viruses</taxon>
        <taxon>Duplodnaviria</taxon>
        <taxon>Heunggongvirae</taxon>
        <taxon>Uroviricota</taxon>
        <taxon>Caudoviricetes</taxon>
        <taxon>Herelleviridae</taxon>
        <taxon>Bastillevirinae</taxon>
        <taxon>Wphvirus</taxon>
        <taxon>Wphvirus WPh</taxon>
    </lineage>
</organism>
<name>G9B1J5_9CAUD</name>
<dbReference type="Proteomes" id="UP000005445">
    <property type="component" value="Segment"/>
</dbReference>
<keyword evidence="2" id="KW-1185">Reference proteome</keyword>
<accession>G9B1J5</accession>
<sequence>MKFPEEMKLFVTAVHLGNGNYTHSWVIKNDETEVVDYGTTEEDYSRGLKKGSLVRVVEKLYIVTKTTMDILDYSTTKTTFELLEVDEDVWVVNLVDKLKGER</sequence>